<evidence type="ECO:0000256" key="1">
    <source>
        <dbReference type="SAM" id="Coils"/>
    </source>
</evidence>
<dbReference type="Proteomes" id="UP000509684">
    <property type="component" value="Chromosome"/>
</dbReference>
<protein>
    <submittedName>
        <fullName evidence="2">DUF4391 domain-containing protein</fullName>
    </submittedName>
</protein>
<evidence type="ECO:0000313" key="2">
    <source>
        <dbReference type="EMBL" id="QLH50194.1"/>
    </source>
</evidence>
<keyword evidence="1" id="KW-0175">Coiled coil</keyword>
<dbReference type="AlphaFoldDB" id="A0A7D5NAT6"/>
<dbReference type="EMBL" id="CP058708">
    <property type="protein sequence ID" value="QLH50194.1"/>
    <property type="molecule type" value="Genomic_DNA"/>
</dbReference>
<gene>
    <name evidence="2" type="ORF">HWD57_10700</name>
</gene>
<feature type="coiled-coil region" evidence="1">
    <location>
        <begin position="205"/>
        <end position="248"/>
    </location>
</feature>
<dbReference type="KEGG" id="acog:HWD57_10700"/>
<dbReference type="Pfam" id="PF14335">
    <property type="entry name" value="DUF4391"/>
    <property type="match status" value="1"/>
</dbReference>
<reference evidence="2 3" key="1">
    <citation type="journal article" date="2019" name="Microbiome">
        <title>Annotated bacterial chromosomes from frame-shift-corrected long-read metagenomic data.</title>
        <authorList>
            <person name="Arumugam K."/>
            <person name="Bagci C."/>
            <person name="Bessarab I."/>
            <person name="Beier S."/>
            <person name="Buchfink B."/>
            <person name="Gorska A."/>
            <person name="Qiu G."/>
            <person name="Huson D.H."/>
            <person name="Williams R.B.H."/>
        </authorList>
    </citation>
    <scope>NUCLEOTIDE SEQUENCE [LARGE SCALE GENOMIC DNA]</scope>
    <source>
        <strain evidence="2">SSA1</strain>
    </source>
</reference>
<evidence type="ECO:0000313" key="3">
    <source>
        <dbReference type="Proteomes" id="UP000509684"/>
    </source>
</evidence>
<name>A0A7D5NAT6_9PROT</name>
<accession>A0A7D5NAT6</accession>
<sequence>MTVSFDLPHLVAALGYPESAAVNQRIPKKMLVETGAPTTADKRAIADGIDEIHWLAALKPGTVGIPAYQDEARDYLEIAILSINLRPEAKASRIAELVHRAIPYPTFLMAYSQAGVSISLAHKRWAQNEAGKTVLDGDVLEATLHSPGRPDLIQQFVDALPLEKQPRLSLYALYQGWMDAVIALQAAFVTGVFVVSSSREHAIERHQALQEAKRLRVEIARLKAVATKEKQMARQVELNLEIKRLEREESQHLRLLRTEKA</sequence>
<organism evidence="2 3">
    <name type="scientific">Candidatus Accumulibacter cognatus</name>
    <dbReference type="NCBI Taxonomy" id="2954383"/>
    <lineage>
        <taxon>Bacteria</taxon>
        <taxon>Pseudomonadati</taxon>
        <taxon>Pseudomonadota</taxon>
        <taxon>Betaproteobacteria</taxon>
        <taxon>Candidatus Accumulibacter</taxon>
    </lineage>
</organism>
<proteinExistence type="predicted"/>
<dbReference type="InterPro" id="IPR025503">
    <property type="entry name" value="DUF4391"/>
</dbReference>